<proteinExistence type="predicted"/>
<comment type="caution">
    <text evidence="8">The sequence shown here is derived from an EMBL/GenBank/DDBJ whole genome shotgun (WGS) entry which is preliminary data.</text>
</comment>
<keyword evidence="9" id="KW-1185">Reference proteome</keyword>
<keyword evidence="3 6" id="KW-0812">Transmembrane</keyword>
<evidence type="ECO:0000259" key="7">
    <source>
        <dbReference type="Pfam" id="PF13396"/>
    </source>
</evidence>
<protein>
    <submittedName>
        <fullName evidence="8">PLDc N-terminal domain-containing protein</fullName>
    </submittedName>
</protein>
<name>A0ABW2XII6_9ACTN</name>
<sequence>MAYVLVTLLLLGTWLFCLIDVLQTDSSEMRHLSKTGWFVVTLFGFLLGALLWLLDGRPRRSAPARRTMWTRMAADGPIGPDDDPAFLSELERRLRGDDVP</sequence>
<evidence type="ECO:0000256" key="6">
    <source>
        <dbReference type="SAM" id="Phobius"/>
    </source>
</evidence>
<evidence type="ECO:0000313" key="8">
    <source>
        <dbReference type="EMBL" id="MFD0685767.1"/>
    </source>
</evidence>
<gene>
    <name evidence="8" type="ORF">ACFQZM_14775</name>
</gene>
<keyword evidence="2" id="KW-1003">Cell membrane</keyword>
<feature type="transmembrane region" description="Helical" evidence="6">
    <location>
        <begin position="35"/>
        <end position="54"/>
    </location>
</feature>
<evidence type="ECO:0000256" key="5">
    <source>
        <dbReference type="ARBA" id="ARBA00023136"/>
    </source>
</evidence>
<evidence type="ECO:0000313" key="9">
    <source>
        <dbReference type="Proteomes" id="UP001597063"/>
    </source>
</evidence>
<organism evidence="8 9">
    <name type="scientific">Actinomadura fibrosa</name>
    <dbReference type="NCBI Taxonomy" id="111802"/>
    <lineage>
        <taxon>Bacteria</taxon>
        <taxon>Bacillati</taxon>
        <taxon>Actinomycetota</taxon>
        <taxon>Actinomycetes</taxon>
        <taxon>Streptosporangiales</taxon>
        <taxon>Thermomonosporaceae</taxon>
        <taxon>Actinomadura</taxon>
    </lineage>
</organism>
<comment type="subcellular location">
    <subcellularLocation>
        <location evidence="1">Cell membrane</location>
        <topology evidence="1">Multi-pass membrane protein</topology>
    </subcellularLocation>
</comment>
<dbReference type="Proteomes" id="UP001597063">
    <property type="component" value="Unassembled WGS sequence"/>
</dbReference>
<evidence type="ECO:0000256" key="2">
    <source>
        <dbReference type="ARBA" id="ARBA00022475"/>
    </source>
</evidence>
<keyword evidence="5 6" id="KW-0472">Membrane</keyword>
<accession>A0ABW2XII6</accession>
<keyword evidence="4 6" id="KW-1133">Transmembrane helix</keyword>
<evidence type="ECO:0000256" key="1">
    <source>
        <dbReference type="ARBA" id="ARBA00004651"/>
    </source>
</evidence>
<reference evidence="9" key="1">
    <citation type="journal article" date="2019" name="Int. J. Syst. Evol. Microbiol.">
        <title>The Global Catalogue of Microorganisms (GCM) 10K type strain sequencing project: providing services to taxonomists for standard genome sequencing and annotation.</title>
        <authorList>
            <consortium name="The Broad Institute Genomics Platform"/>
            <consortium name="The Broad Institute Genome Sequencing Center for Infectious Disease"/>
            <person name="Wu L."/>
            <person name="Ma J."/>
        </authorList>
    </citation>
    <scope>NUCLEOTIDE SEQUENCE [LARGE SCALE GENOMIC DNA]</scope>
    <source>
        <strain evidence="9">JCM 9371</strain>
    </source>
</reference>
<dbReference type="InterPro" id="IPR027379">
    <property type="entry name" value="CLS_N"/>
</dbReference>
<evidence type="ECO:0000256" key="3">
    <source>
        <dbReference type="ARBA" id="ARBA00022692"/>
    </source>
</evidence>
<feature type="domain" description="Cardiolipin synthase N-terminal" evidence="7">
    <location>
        <begin position="14"/>
        <end position="54"/>
    </location>
</feature>
<dbReference type="EMBL" id="JBHTGP010000006">
    <property type="protein sequence ID" value="MFD0685767.1"/>
    <property type="molecule type" value="Genomic_DNA"/>
</dbReference>
<dbReference type="Pfam" id="PF13396">
    <property type="entry name" value="PLDc_N"/>
    <property type="match status" value="1"/>
</dbReference>
<dbReference type="RefSeq" id="WP_131762982.1">
    <property type="nucleotide sequence ID" value="NZ_CAACUY010000278.1"/>
</dbReference>
<evidence type="ECO:0000256" key="4">
    <source>
        <dbReference type="ARBA" id="ARBA00022989"/>
    </source>
</evidence>